<feature type="transmembrane region" description="Helical" evidence="11">
    <location>
        <begin position="348"/>
        <end position="379"/>
    </location>
</feature>
<evidence type="ECO:0000256" key="1">
    <source>
        <dbReference type="ARBA" id="ARBA00004651"/>
    </source>
</evidence>
<dbReference type="InterPro" id="IPR010065">
    <property type="entry name" value="AA_ABC_transptr_permease_3TM"/>
</dbReference>
<keyword evidence="5" id="KW-1003">Cell membrane</keyword>
<dbReference type="RefSeq" id="WP_188367929.1">
    <property type="nucleotide sequence ID" value="NZ_BMDT01000008.1"/>
</dbReference>
<dbReference type="Gene3D" id="1.10.3720.10">
    <property type="entry name" value="MetI-like"/>
    <property type="match status" value="1"/>
</dbReference>
<dbReference type="InterPro" id="IPR000515">
    <property type="entry name" value="MetI-like"/>
</dbReference>
<feature type="chain" id="PRO_5037159434" evidence="12">
    <location>
        <begin position="27"/>
        <end position="527"/>
    </location>
</feature>
<evidence type="ECO:0000313" key="15">
    <source>
        <dbReference type="Proteomes" id="UP000622610"/>
    </source>
</evidence>
<evidence type="ECO:0000256" key="3">
    <source>
        <dbReference type="ARBA" id="ARBA00010333"/>
    </source>
</evidence>
<dbReference type="SUPFAM" id="SSF53850">
    <property type="entry name" value="Periplasmic binding protein-like II"/>
    <property type="match status" value="1"/>
</dbReference>
<dbReference type="NCBIfam" id="TIGR01726">
    <property type="entry name" value="HEQRo_perm_3TM"/>
    <property type="match status" value="1"/>
</dbReference>
<evidence type="ECO:0000256" key="8">
    <source>
        <dbReference type="ARBA" id="ARBA00022970"/>
    </source>
</evidence>
<dbReference type="GO" id="GO:0006865">
    <property type="term" value="P:amino acid transport"/>
    <property type="evidence" value="ECO:0007669"/>
    <property type="project" value="UniProtKB-KW"/>
</dbReference>
<evidence type="ECO:0000259" key="13">
    <source>
        <dbReference type="PROSITE" id="PS50928"/>
    </source>
</evidence>
<evidence type="ECO:0000313" key="14">
    <source>
        <dbReference type="EMBL" id="GGI66091.1"/>
    </source>
</evidence>
<dbReference type="Gene3D" id="3.40.190.10">
    <property type="entry name" value="Periplasmic binding protein-like II"/>
    <property type="match status" value="2"/>
</dbReference>
<dbReference type="InterPro" id="IPR043429">
    <property type="entry name" value="ArtM/GltK/GlnP/TcyL/YhdX-like"/>
</dbReference>
<keyword evidence="6 11" id="KW-0812">Transmembrane</keyword>
<protein>
    <submittedName>
        <fullName evidence="14">Glutamine ABC transporter substrate-binding protein</fullName>
    </submittedName>
</protein>
<keyword evidence="10 11" id="KW-0472">Membrane</keyword>
<evidence type="ECO:0000256" key="7">
    <source>
        <dbReference type="ARBA" id="ARBA00022729"/>
    </source>
</evidence>
<organism evidence="14 15">
    <name type="scientific">Enterococcus alcedinis</name>
    <dbReference type="NCBI Taxonomy" id="1274384"/>
    <lineage>
        <taxon>Bacteria</taxon>
        <taxon>Bacillati</taxon>
        <taxon>Bacillota</taxon>
        <taxon>Bacilli</taxon>
        <taxon>Lactobacillales</taxon>
        <taxon>Enterococcaceae</taxon>
        <taxon>Enterococcus</taxon>
    </lineage>
</organism>
<dbReference type="EMBL" id="BMDT01000008">
    <property type="protein sequence ID" value="GGI66091.1"/>
    <property type="molecule type" value="Genomic_DNA"/>
</dbReference>
<dbReference type="Pfam" id="PF00497">
    <property type="entry name" value="SBP_bac_3"/>
    <property type="match status" value="1"/>
</dbReference>
<sequence length="527" mass="57537">MNKRMTLLLLLSFVASILIGSAPVMADDKTPDGQFRVGMETAYAPFNWTQTSDKNGAVPKSGDKGAFAGGYDVEIAKRIAEEMGRELVIVPTQWDGLVPALQSGKIDAIIAGMSPTEERREQIDFTDPYYESHLVVVTRKNGKFAEATSINDFAGAKITGQLNTFHYSVVSQIPDVIYQDPMKDFSAMRVALDSGIIDGYVTERPEGVTATSVNDKFEMIEFNEADGFQTNPEDVQIAVGMRKNDPLVQEVNQILAGISAEERTTLMDQAIQNQPSANQEESSSTFASFKKIIDDYGMLFLKGAGLTLFIAIFSTIAGTIIGLLVGVFRTIPMSDNPVTRFFQKLGDILLTIYIEVFRGTPMMVQAMVIFYGLALAFGIDLNRTVAALLIVSINTGAYMSEIVRGGIFAVDRGQFEAAQAIGMTHSQTMGKVVLPQVIRNILPAIGNETVINIKDTAVLSVISVADLFFQGTAAAGTNYQFFQTFLIVGVIYLVMTITATRLLRLMEKKMDGPSAYVKVEEVVEGQE</sequence>
<evidence type="ECO:0000256" key="9">
    <source>
        <dbReference type="ARBA" id="ARBA00022989"/>
    </source>
</evidence>
<reference evidence="14" key="1">
    <citation type="journal article" date="2014" name="Int. J. Syst. Evol. Microbiol.">
        <title>Complete genome sequence of Corynebacterium casei LMG S-19264T (=DSM 44701T), isolated from a smear-ripened cheese.</title>
        <authorList>
            <consortium name="US DOE Joint Genome Institute (JGI-PGF)"/>
            <person name="Walter F."/>
            <person name="Albersmeier A."/>
            <person name="Kalinowski J."/>
            <person name="Ruckert C."/>
        </authorList>
    </citation>
    <scope>NUCLEOTIDE SEQUENCE</scope>
    <source>
        <strain evidence="14">CCM 8433</strain>
    </source>
</reference>
<feature type="signal peptide" evidence="12">
    <location>
        <begin position="1"/>
        <end position="26"/>
    </location>
</feature>
<dbReference type="InterPro" id="IPR018313">
    <property type="entry name" value="SBP_3_CS"/>
</dbReference>
<dbReference type="Pfam" id="PF00528">
    <property type="entry name" value="BPD_transp_1"/>
    <property type="match status" value="1"/>
</dbReference>
<evidence type="ECO:0000256" key="4">
    <source>
        <dbReference type="ARBA" id="ARBA00022448"/>
    </source>
</evidence>
<keyword evidence="7 12" id="KW-0732">Signal</keyword>
<dbReference type="Proteomes" id="UP000622610">
    <property type="component" value="Unassembled WGS sequence"/>
</dbReference>
<dbReference type="AlphaFoldDB" id="A0A917JFZ2"/>
<proteinExistence type="inferred from homology"/>
<feature type="domain" description="ABC transmembrane type-1" evidence="13">
    <location>
        <begin position="304"/>
        <end position="503"/>
    </location>
</feature>
<evidence type="ECO:0000256" key="5">
    <source>
        <dbReference type="ARBA" id="ARBA00022475"/>
    </source>
</evidence>
<feature type="transmembrane region" description="Helical" evidence="11">
    <location>
        <begin position="306"/>
        <end position="328"/>
    </location>
</feature>
<comment type="subcellular location">
    <subcellularLocation>
        <location evidence="1 11">Cell membrane</location>
        <topology evidence="1 11">Multi-pass membrane protein</topology>
    </subcellularLocation>
</comment>
<keyword evidence="9 11" id="KW-1133">Transmembrane helix</keyword>
<dbReference type="SMART" id="SM00062">
    <property type="entry name" value="PBPb"/>
    <property type="match status" value="1"/>
</dbReference>
<dbReference type="InterPro" id="IPR035906">
    <property type="entry name" value="MetI-like_sf"/>
</dbReference>
<comment type="similarity">
    <text evidence="3">Belongs to the bacterial solute-binding protein 3 family.</text>
</comment>
<feature type="transmembrane region" description="Helical" evidence="11">
    <location>
        <begin position="481"/>
        <end position="503"/>
    </location>
</feature>
<evidence type="ECO:0000256" key="12">
    <source>
        <dbReference type="SAM" id="SignalP"/>
    </source>
</evidence>
<dbReference type="SUPFAM" id="SSF161098">
    <property type="entry name" value="MetI-like"/>
    <property type="match status" value="1"/>
</dbReference>
<evidence type="ECO:0000256" key="2">
    <source>
        <dbReference type="ARBA" id="ARBA00010072"/>
    </source>
</evidence>
<dbReference type="GO" id="GO:0022857">
    <property type="term" value="F:transmembrane transporter activity"/>
    <property type="evidence" value="ECO:0007669"/>
    <property type="project" value="InterPro"/>
</dbReference>
<dbReference type="GO" id="GO:0043190">
    <property type="term" value="C:ATP-binding cassette (ABC) transporter complex"/>
    <property type="evidence" value="ECO:0007669"/>
    <property type="project" value="InterPro"/>
</dbReference>
<comment type="similarity">
    <text evidence="2">Belongs to the binding-protein-dependent transport system permease family. HisMQ subfamily.</text>
</comment>
<gene>
    <name evidence="14" type="ORF">GCM10011482_17450</name>
</gene>
<evidence type="ECO:0000256" key="6">
    <source>
        <dbReference type="ARBA" id="ARBA00022692"/>
    </source>
</evidence>
<reference evidence="14" key="2">
    <citation type="submission" date="2020-09" db="EMBL/GenBank/DDBJ databases">
        <authorList>
            <person name="Sun Q."/>
            <person name="Sedlacek I."/>
        </authorList>
    </citation>
    <scope>NUCLEOTIDE SEQUENCE</scope>
    <source>
        <strain evidence="14">CCM 8433</strain>
    </source>
</reference>
<dbReference type="PROSITE" id="PS50928">
    <property type="entry name" value="ABC_TM1"/>
    <property type="match status" value="1"/>
</dbReference>
<dbReference type="CDD" id="cd06261">
    <property type="entry name" value="TM_PBP2"/>
    <property type="match status" value="1"/>
</dbReference>
<name>A0A917JFZ2_9ENTE</name>
<dbReference type="InterPro" id="IPR001638">
    <property type="entry name" value="Solute-binding_3/MltF_N"/>
</dbReference>
<keyword evidence="8" id="KW-0029">Amino-acid transport</keyword>
<evidence type="ECO:0000256" key="10">
    <source>
        <dbReference type="ARBA" id="ARBA00023136"/>
    </source>
</evidence>
<dbReference type="PANTHER" id="PTHR30614">
    <property type="entry name" value="MEMBRANE COMPONENT OF AMINO ACID ABC TRANSPORTER"/>
    <property type="match status" value="1"/>
</dbReference>
<dbReference type="PROSITE" id="PS01039">
    <property type="entry name" value="SBP_BACTERIAL_3"/>
    <property type="match status" value="1"/>
</dbReference>
<dbReference type="PANTHER" id="PTHR30614:SF20">
    <property type="entry name" value="GLUTAMINE TRANSPORT SYSTEM PERMEASE PROTEIN GLNP"/>
    <property type="match status" value="1"/>
</dbReference>
<evidence type="ECO:0000256" key="11">
    <source>
        <dbReference type="RuleBase" id="RU363032"/>
    </source>
</evidence>
<keyword evidence="4 11" id="KW-0813">Transport</keyword>
<comment type="caution">
    <text evidence="14">The sequence shown here is derived from an EMBL/GenBank/DDBJ whole genome shotgun (WGS) entry which is preliminary data.</text>
</comment>
<accession>A0A917JFZ2</accession>
<keyword evidence="15" id="KW-1185">Reference proteome</keyword>